<dbReference type="Proteomes" id="UP000886860">
    <property type="component" value="Unassembled WGS sequence"/>
</dbReference>
<dbReference type="InterPro" id="IPR036890">
    <property type="entry name" value="HATPase_C_sf"/>
</dbReference>
<dbReference type="AlphaFoldDB" id="A0A9D1KGH3"/>
<sequence>MDLDLPETSYYGSEELMLQVWTNLLSNAVKFTPDHGTISVDINPGRGSRFLVRLPAECGPS</sequence>
<comment type="caution">
    <text evidence="1">The sequence shown here is derived from an EMBL/GenBank/DDBJ whole genome shotgun (WGS) entry which is preliminary data.</text>
</comment>
<name>A0A9D1KGH3_9FIRM</name>
<reference evidence="1" key="1">
    <citation type="submission" date="2020-10" db="EMBL/GenBank/DDBJ databases">
        <authorList>
            <person name="Gilroy R."/>
        </authorList>
    </citation>
    <scope>NUCLEOTIDE SEQUENCE</scope>
    <source>
        <strain evidence="1">CHK123-3438</strain>
    </source>
</reference>
<dbReference type="EMBL" id="DVKS01000149">
    <property type="protein sequence ID" value="HIT42131.1"/>
    <property type="molecule type" value="Genomic_DNA"/>
</dbReference>
<dbReference type="SUPFAM" id="SSF55874">
    <property type="entry name" value="ATPase domain of HSP90 chaperone/DNA topoisomerase II/histidine kinase"/>
    <property type="match status" value="1"/>
</dbReference>
<proteinExistence type="predicted"/>
<reference evidence="1" key="2">
    <citation type="journal article" date="2021" name="PeerJ">
        <title>Extensive microbial diversity within the chicken gut microbiome revealed by metagenomics and culture.</title>
        <authorList>
            <person name="Gilroy R."/>
            <person name="Ravi A."/>
            <person name="Getino M."/>
            <person name="Pursley I."/>
            <person name="Horton D.L."/>
            <person name="Alikhan N.F."/>
            <person name="Baker D."/>
            <person name="Gharbi K."/>
            <person name="Hall N."/>
            <person name="Watson M."/>
            <person name="Adriaenssens E.M."/>
            <person name="Foster-Nyarko E."/>
            <person name="Jarju S."/>
            <person name="Secka A."/>
            <person name="Antonio M."/>
            <person name="Oren A."/>
            <person name="Chaudhuri R.R."/>
            <person name="La Ragione R."/>
            <person name="Hildebrand F."/>
            <person name="Pallen M.J."/>
        </authorList>
    </citation>
    <scope>NUCLEOTIDE SEQUENCE</scope>
    <source>
        <strain evidence="1">CHK123-3438</strain>
    </source>
</reference>
<evidence type="ECO:0000313" key="2">
    <source>
        <dbReference type="Proteomes" id="UP000886860"/>
    </source>
</evidence>
<protein>
    <submittedName>
        <fullName evidence="1">Uncharacterized protein</fullName>
    </submittedName>
</protein>
<accession>A0A9D1KGH3</accession>
<evidence type="ECO:0000313" key="1">
    <source>
        <dbReference type="EMBL" id="HIT42131.1"/>
    </source>
</evidence>
<gene>
    <name evidence="1" type="ORF">IAB60_08575</name>
</gene>
<organism evidence="1 2">
    <name type="scientific">Candidatus Caccovicinus merdipullorum</name>
    <dbReference type="NCBI Taxonomy" id="2840724"/>
    <lineage>
        <taxon>Bacteria</taxon>
        <taxon>Bacillati</taxon>
        <taxon>Bacillota</taxon>
        <taxon>Clostridia</taxon>
        <taxon>Eubacteriales</taxon>
        <taxon>Candidatus Caccovicinus</taxon>
    </lineage>
</organism>
<dbReference type="Gene3D" id="3.30.565.10">
    <property type="entry name" value="Histidine kinase-like ATPase, C-terminal domain"/>
    <property type="match status" value="1"/>
</dbReference>